<comment type="subcellular location">
    <subcellularLocation>
        <location evidence="1">Membrane</location>
    </subcellularLocation>
</comment>
<reference evidence="7" key="1">
    <citation type="submission" date="2018-11" db="EMBL/GenBank/DDBJ databases">
        <authorList>
            <person name="Grassa J C."/>
        </authorList>
    </citation>
    <scope>NUCLEOTIDE SEQUENCE [LARGE SCALE GENOMIC DNA]</scope>
</reference>
<proteinExistence type="predicted"/>
<dbReference type="PANTHER" id="PTHR47652">
    <property type="entry name" value="MITOCHONDRIAL IMPORT INNER MEMBRANE TRANSLOCASE SUBUNIT TIM44"/>
    <property type="match status" value="1"/>
</dbReference>
<organism evidence="7 8">
    <name type="scientific">Cannabis sativa</name>
    <name type="common">Hemp</name>
    <name type="synonym">Marijuana</name>
    <dbReference type="NCBI Taxonomy" id="3483"/>
    <lineage>
        <taxon>Eukaryota</taxon>
        <taxon>Viridiplantae</taxon>
        <taxon>Streptophyta</taxon>
        <taxon>Embryophyta</taxon>
        <taxon>Tracheophyta</taxon>
        <taxon>Spermatophyta</taxon>
        <taxon>Magnoliopsida</taxon>
        <taxon>eudicotyledons</taxon>
        <taxon>Gunneridae</taxon>
        <taxon>Pentapetalae</taxon>
        <taxon>rosids</taxon>
        <taxon>fabids</taxon>
        <taxon>Rosales</taxon>
        <taxon>Cannabaceae</taxon>
        <taxon>Cannabis</taxon>
    </lineage>
</organism>
<keyword evidence="3 5" id="KW-1133">Transmembrane helix</keyword>
<dbReference type="EMBL" id="UZAU01000083">
    <property type="status" value="NOT_ANNOTATED_CDS"/>
    <property type="molecule type" value="Genomic_DNA"/>
</dbReference>
<dbReference type="EnsemblPlants" id="evm.model.01.3041">
    <property type="protein sequence ID" value="cds.evm.model.01.3041"/>
    <property type="gene ID" value="evm.TU.01.3041"/>
</dbReference>
<evidence type="ECO:0000256" key="1">
    <source>
        <dbReference type="ARBA" id="ARBA00004370"/>
    </source>
</evidence>
<evidence type="ECO:0000259" key="6">
    <source>
        <dbReference type="Pfam" id="PF13664"/>
    </source>
</evidence>
<evidence type="ECO:0000256" key="3">
    <source>
        <dbReference type="ARBA" id="ARBA00022989"/>
    </source>
</evidence>
<keyword evidence="4 5" id="KW-0472">Membrane</keyword>
<dbReference type="AlphaFoldDB" id="A0A803NNH0"/>
<evidence type="ECO:0000256" key="5">
    <source>
        <dbReference type="SAM" id="Phobius"/>
    </source>
</evidence>
<dbReference type="Pfam" id="PF13664">
    <property type="entry name" value="DUF4149"/>
    <property type="match status" value="1"/>
</dbReference>
<dbReference type="Gramene" id="evm.model.01.3041">
    <property type="protein sequence ID" value="cds.evm.model.01.3041"/>
    <property type="gene ID" value="evm.TU.01.3041"/>
</dbReference>
<sequence length="389" mass="42586">MKPKTRVSISPEDDATRYDFPEQTVTTSFLGNAKDKLKEVSSSFIPNLGQQGGEHHPRTSRELFCDAYGKCKHKIAVAIDKTMGLAHDDIDMKIRAAHTVEKAAVKGKEAVVNKARKVEEAAEEAYDKTKDSVRHVAHEVEEHAKESAQVTKAAIKGTKNLAKTIGIDVAKNVTGFLGYAGKHVAKKAAFFSGLASTKALSPVPGMMYLIGYGIAYGTSVWVTFVSSHVLAGSLPMQQFGLVQSKLYPVYFRTMASSIGTALVGFVVSHRGRALTRDFHKIQFYNLLASLSLVLINMLYFEPKATKLITTTDHSPMSSTISPTLRKKTAATTASVAIETPEQEADIRNRLKALNTTLKNLNMASSSVNILCLMSLSWHVYYLAQRLDLT</sequence>
<feature type="transmembrane region" description="Helical" evidence="5">
    <location>
        <begin position="281"/>
        <end position="300"/>
    </location>
</feature>
<dbReference type="OMA" id="VGRCTET"/>
<dbReference type="InterPro" id="IPR025423">
    <property type="entry name" value="TMEM205-like"/>
</dbReference>
<evidence type="ECO:0000256" key="4">
    <source>
        <dbReference type="ARBA" id="ARBA00023136"/>
    </source>
</evidence>
<reference evidence="7" key="2">
    <citation type="submission" date="2021-03" db="UniProtKB">
        <authorList>
            <consortium name="EnsemblPlants"/>
        </authorList>
    </citation>
    <scope>IDENTIFICATION</scope>
</reference>
<dbReference type="Proteomes" id="UP000596661">
    <property type="component" value="Chromosome 1"/>
</dbReference>
<feature type="transmembrane region" description="Helical" evidence="5">
    <location>
        <begin position="249"/>
        <end position="269"/>
    </location>
</feature>
<evidence type="ECO:0000313" key="7">
    <source>
        <dbReference type="EnsemblPlants" id="cds.evm.model.01.3041"/>
    </source>
</evidence>
<feature type="transmembrane region" description="Helical" evidence="5">
    <location>
        <begin position="362"/>
        <end position="383"/>
    </location>
</feature>
<dbReference type="PANTHER" id="PTHR47652:SF3">
    <property type="entry name" value="MITOCHONDRIAL IMPORT INNER MEMBRANE TRANSLOCASE SUBUNIT TIM44"/>
    <property type="match status" value="1"/>
</dbReference>
<protein>
    <recommendedName>
        <fullName evidence="6">TMEM205-like domain-containing protein</fullName>
    </recommendedName>
</protein>
<keyword evidence="8" id="KW-1185">Reference proteome</keyword>
<keyword evidence="2 5" id="KW-0812">Transmembrane</keyword>
<feature type="transmembrane region" description="Helical" evidence="5">
    <location>
        <begin position="206"/>
        <end position="229"/>
    </location>
</feature>
<accession>A0A803NNH0</accession>
<name>A0A803NNH0_CANSA</name>
<evidence type="ECO:0000256" key="2">
    <source>
        <dbReference type="ARBA" id="ARBA00022692"/>
    </source>
</evidence>
<dbReference type="GO" id="GO:0016020">
    <property type="term" value="C:membrane"/>
    <property type="evidence" value="ECO:0007669"/>
    <property type="project" value="UniProtKB-SubCell"/>
</dbReference>
<evidence type="ECO:0000313" key="8">
    <source>
        <dbReference type="Proteomes" id="UP000596661"/>
    </source>
</evidence>
<feature type="domain" description="TMEM205-like" evidence="6">
    <location>
        <begin position="211"/>
        <end position="307"/>
    </location>
</feature>